<dbReference type="EC" id="2.4.1.-" evidence="10"/>
<evidence type="ECO:0000256" key="5">
    <source>
        <dbReference type="ARBA" id="ARBA00022692"/>
    </source>
</evidence>
<dbReference type="GO" id="GO:0000139">
    <property type="term" value="C:Golgi membrane"/>
    <property type="evidence" value="ECO:0007669"/>
    <property type="project" value="UniProtKB-SubCell"/>
</dbReference>
<evidence type="ECO:0000313" key="12">
    <source>
        <dbReference type="Proteomes" id="UP001177023"/>
    </source>
</evidence>
<dbReference type="PANTHER" id="PTHR11214">
    <property type="entry name" value="BETA-1,3-N-ACETYLGLUCOSAMINYLTRANSFERASE"/>
    <property type="match status" value="1"/>
</dbReference>
<keyword evidence="4" id="KW-0808">Transferase</keyword>
<keyword evidence="9" id="KW-0472">Membrane</keyword>
<evidence type="ECO:0000256" key="4">
    <source>
        <dbReference type="ARBA" id="ARBA00022679"/>
    </source>
</evidence>
<evidence type="ECO:0000256" key="10">
    <source>
        <dbReference type="RuleBase" id="RU363063"/>
    </source>
</evidence>
<dbReference type="AlphaFoldDB" id="A0AA36FQS2"/>
<evidence type="ECO:0000256" key="8">
    <source>
        <dbReference type="ARBA" id="ARBA00023034"/>
    </source>
</evidence>
<protein>
    <recommendedName>
        <fullName evidence="10">Hexosyltransferase</fullName>
        <ecNumber evidence="10">2.4.1.-</ecNumber>
    </recommendedName>
</protein>
<evidence type="ECO:0000256" key="2">
    <source>
        <dbReference type="ARBA" id="ARBA00008661"/>
    </source>
</evidence>
<reference evidence="11" key="1">
    <citation type="submission" date="2023-06" db="EMBL/GenBank/DDBJ databases">
        <authorList>
            <person name="Delattre M."/>
        </authorList>
    </citation>
    <scope>NUCLEOTIDE SEQUENCE</scope>
    <source>
        <strain evidence="11">AF72</strain>
    </source>
</reference>
<dbReference type="EMBL" id="CATQJA010000640">
    <property type="protein sequence ID" value="CAJ0562249.1"/>
    <property type="molecule type" value="Genomic_DNA"/>
</dbReference>
<evidence type="ECO:0000313" key="11">
    <source>
        <dbReference type="EMBL" id="CAJ0562249.1"/>
    </source>
</evidence>
<keyword evidence="3 10" id="KW-0328">Glycosyltransferase</keyword>
<evidence type="ECO:0000256" key="6">
    <source>
        <dbReference type="ARBA" id="ARBA00022968"/>
    </source>
</evidence>
<comment type="similarity">
    <text evidence="2 10">Belongs to the glycosyltransferase 31 family.</text>
</comment>
<dbReference type="GO" id="GO:0006493">
    <property type="term" value="P:protein O-linked glycosylation"/>
    <property type="evidence" value="ECO:0007669"/>
    <property type="project" value="TreeGrafter"/>
</dbReference>
<keyword evidence="5" id="KW-0812">Transmembrane</keyword>
<evidence type="ECO:0000256" key="3">
    <source>
        <dbReference type="ARBA" id="ARBA00022676"/>
    </source>
</evidence>
<feature type="non-terminal residue" evidence="11">
    <location>
        <position position="241"/>
    </location>
</feature>
<sequence>FGYRTLFAVGRSADPQIEENVRAESRIHGDIIQADFMDAYRNMTIKYLAWMRYVRDYCPDVKMIVKMDDDILPNIFWIFMDLQQAGKIQTKRSFTCTNFAGPVYRDIHSPWYVPKEAHPGDSWEDYCSGPALLQTADLCGPLVHQAEQHEFYVSVDDAWITGTLTKEINATHDFHTYGSNFQWDDKQTEFQMLARSHIFGAYKTTTQMKRIFTQLAYLYGAATDPPDQLKGFYKGGPKNKE</sequence>
<evidence type="ECO:0000256" key="1">
    <source>
        <dbReference type="ARBA" id="ARBA00004323"/>
    </source>
</evidence>
<keyword evidence="7" id="KW-1133">Transmembrane helix</keyword>
<proteinExistence type="inferred from homology"/>
<gene>
    <name evidence="11" type="ORF">MSPICULIGERA_LOCUS2070</name>
</gene>
<dbReference type="InterPro" id="IPR002659">
    <property type="entry name" value="Glyco_trans_31"/>
</dbReference>
<keyword evidence="8 10" id="KW-0333">Golgi apparatus</keyword>
<dbReference type="Pfam" id="PF01762">
    <property type="entry name" value="Galactosyl_T"/>
    <property type="match status" value="1"/>
</dbReference>
<dbReference type="GO" id="GO:0016758">
    <property type="term" value="F:hexosyltransferase activity"/>
    <property type="evidence" value="ECO:0007669"/>
    <property type="project" value="InterPro"/>
</dbReference>
<comment type="subcellular location">
    <subcellularLocation>
        <location evidence="1 10">Golgi apparatus membrane</location>
        <topology evidence="1 10">Single-pass type II membrane protein</topology>
    </subcellularLocation>
</comment>
<keyword evidence="6" id="KW-0735">Signal-anchor</keyword>
<dbReference type="Proteomes" id="UP001177023">
    <property type="component" value="Unassembled WGS sequence"/>
</dbReference>
<feature type="non-terminal residue" evidence="11">
    <location>
        <position position="1"/>
    </location>
</feature>
<name>A0AA36FQS2_9BILA</name>
<comment type="caution">
    <text evidence="11">The sequence shown here is derived from an EMBL/GenBank/DDBJ whole genome shotgun (WGS) entry which is preliminary data.</text>
</comment>
<evidence type="ECO:0000256" key="9">
    <source>
        <dbReference type="ARBA" id="ARBA00023136"/>
    </source>
</evidence>
<accession>A0AA36FQS2</accession>
<dbReference type="PANTHER" id="PTHR11214:SF3">
    <property type="entry name" value="BETA-1,3-GALACTOSYLTRANSFERASE 6"/>
    <property type="match status" value="1"/>
</dbReference>
<evidence type="ECO:0000256" key="7">
    <source>
        <dbReference type="ARBA" id="ARBA00022989"/>
    </source>
</evidence>
<organism evidence="11 12">
    <name type="scientific">Mesorhabditis spiculigera</name>
    <dbReference type="NCBI Taxonomy" id="96644"/>
    <lineage>
        <taxon>Eukaryota</taxon>
        <taxon>Metazoa</taxon>
        <taxon>Ecdysozoa</taxon>
        <taxon>Nematoda</taxon>
        <taxon>Chromadorea</taxon>
        <taxon>Rhabditida</taxon>
        <taxon>Rhabditina</taxon>
        <taxon>Rhabditomorpha</taxon>
        <taxon>Rhabditoidea</taxon>
        <taxon>Rhabditidae</taxon>
        <taxon>Mesorhabditinae</taxon>
        <taxon>Mesorhabditis</taxon>
    </lineage>
</organism>
<keyword evidence="12" id="KW-1185">Reference proteome</keyword>